<dbReference type="PANTHER" id="PTHR42760:SF45">
    <property type="entry name" value="SHORT CHAIN DEHYDROGENASE_REDUCTASE FAMILY PROTEIN, PUTATIVE (AFU_ORTHOLOGUE AFUA_3G09150)-RELATED"/>
    <property type="match status" value="1"/>
</dbReference>
<reference evidence="3" key="1">
    <citation type="journal article" date="2021" name="Nat. Commun.">
        <title>Genetic determinants of endophytism in the Arabidopsis root mycobiome.</title>
        <authorList>
            <person name="Mesny F."/>
            <person name="Miyauchi S."/>
            <person name="Thiergart T."/>
            <person name="Pickel B."/>
            <person name="Atanasova L."/>
            <person name="Karlsson M."/>
            <person name="Huettel B."/>
            <person name="Barry K.W."/>
            <person name="Haridas S."/>
            <person name="Chen C."/>
            <person name="Bauer D."/>
            <person name="Andreopoulos W."/>
            <person name="Pangilinan J."/>
            <person name="LaButti K."/>
            <person name="Riley R."/>
            <person name="Lipzen A."/>
            <person name="Clum A."/>
            <person name="Drula E."/>
            <person name="Henrissat B."/>
            <person name="Kohler A."/>
            <person name="Grigoriev I.V."/>
            <person name="Martin F.M."/>
            <person name="Hacquard S."/>
        </authorList>
    </citation>
    <scope>NUCLEOTIDE SEQUENCE</scope>
    <source>
        <strain evidence="3">MPI-SDFR-AT-0120</strain>
    </source>
</reference>
<gene>
    <name evidence="3" type="ORF">FB567DRAFT_556910</name>
</gene>
<dbReference type="GO" id="GO:0048038">
    <property type="term" value="F:quinone binding"/>
    <property type="evidence" value="ECO:0007669"/>
    <property type="project" value="TreeGrafter"/>
</dbReference>
<dbReference type="GO" id="GO:0016616">
    <property type="term" value="F:oxidoreductase activity, acting on the CH-OH group of donors, NAD or NADP as acceptor"/>
    <property type="evidence" value="ECO:0007669"/>
    <property type="project" value="TreeGrafter"/>
</dbReference>
<proteinExistence type="inferred from homology"/>
<name>A0A8K0RM58_9PLEO</name>
<evidence type="ECO:0000313" key="3">
    <source>
        <dbReference type="EMBL" id="KAH7095891.1"/>
    </source>
</evidence>
<comment type="caution">
    <text evidence="3">The sequence shown here is derived from an EMBL/GenBank/DDBJ whole genome shotgun (WGS) entry which is preliminary data.</text>
</comment>
<evidence type="ECO:0000256" key="2">
    <source>
        <dbReference type="ARBA" id="ARBA00022857"/>
    </source>
</evidence>
<dbReference type="PRINTS" id="PR00080">
    <property type="entry name" value="SDRFAMILY"/>
</dbReference>
<dbReference type="AlphaFoldDB" id="A0A8K0RM58"/>
<comment type="similarity">
    <text evidence="1">Belongs to the short-chain dehydrogenases/reductases (SDR) family.</text>
</comment>
<dbReference type="InterPro" id="IPR036291">
    <property type="entry name" value="NAD(P)-bd_dom_sf"/>
</dbReference>
<dbReference type="Pfam" id="PF13561">
    <property type="entry name" value="adh_short_C2"/>
    <property type="match status" value="1"/>
</dbReference>
<dbReference type="OrthoDB" id="1669814at2759"/>
<sequence length="263" mass="27479">MTSIAGHLFAITGAASGIGRATAELLAQSGALLSLADKNGDAVQQLEQTLMDVGVLAFAKQVDVCVREEVEAWIAETVQHFGRPLDGDKSESNKYPGAVNLAGISGRLGSVRDHDPADYEAVFAVNVRGTFNCMSAELRNMRLANGAVGGGSIVNASSLVGLVGKPSTSVYCASKHAVIGITKAAAREEADSGIRINAIAPGFVDTPLMHALDDKLGFELPNSSVLGRRARPEEVAKLIRFLLSSDSSYTTGSVYQIDGGEIC</sequence>
<dbReference type="Proteomes" id="UP000813461">
    <property type="component" value="Unassembled WGS sequence"/>
</dbReference>
<dbReference type="PROSITE" id="PS00061">
    <property type="entry name" value="ADH_SHORT"/>
    <property type="match status" value="1"/>
</dbReference>
<dbReference type="FunFam" id="3.40.50.720:FF:000084">
    <property type="entry name" value="Short-chain dehydrogenase reductase"/>
    <property type="match status" value="1"/>
</dbReference>
<dbReference type="SUPFAM" id="SSF51735">
    <property type="entry name" value="NAD(P)-binding Rossmann-fold domains"/>
    <property type="match status" value="1"/>
</dbReference>
<accession>A0A8K0RM58</accession>
<dbReference type="EMBL" id="JAGMVJ010000001">
    <property type="protein sequence ID" value="KAH7095891.1"/>
    <property type="molecule type" value="Genomic_DNA"/>
</dbReference>
<dbReference type="GO" id="GO:0006633">
    <property type="term" value="P:fatty acid biosynthetic process"/>
    <property type="evidence" value="ECO:0007669"/>
    <property type="project" value="TreeGrafter"/>
</dbReference>
<keyword evidence="2" id="KW-0521">NADP</keyword>
<dbReference type="InterPro" id="IPR002347">
    <property type="entry name" value="SDR_fam"/>
</dbReference>
<dbReference type="CDD" id="cd05233">
    <property type="entry name" value="SDR_c"/>
    <property type="match status" value="1"/>
</dbReference>
<evidence type="ECO:0000256" key="1">
    <source>
        <dbReference type="ARBA" id="ARBA00006484"/>
    </source>
</evidence>
<protein>
    <submittedName>
        <fullName evidence="3">Uncharacterized protein</fullName>
    </submittedName>
</protein>
<dbReference type="PANTHER" id="PTHR42760">
    <property type="entry name" value="SHORT-CHAIN DEHYDROGENASES/REDUCTASES FAMILY MEMBER"/>
    <property type="match status" value="1"/>
</dbReference>
<dbReference type="InterPro" id="IPR020904">
    <property type="entry name" value="Sc_DH/Rdtase_CS"/>
</dbReference>
<organism evidence="3 4">
    <name type="scientific">Paraphoma chrysanthemicola</name>
    <dbReference type="NCBI Taxonomy" id="798071"/>
    <lineage>
        <taxon>Eukaryota</taxon>
        <taxon>Fungi</taxon>
        <taxon>Dikarya</taxon>
        <taxon>Ascomycota</taxon>
        <taxon>Pezizomycotina</taxon>
        <taxon>Dothideomycetes</taxon>
        <taxon>Pleosporomycetidae</taxon>
        <taxon>Pleosporales</taxon>
        <taxon>Pleosporineae</taxon>
        <taxon>Phaeosphaeriaceae</taxon>
        <taxon>Paraphoma</taxon>
    </lineage>
</organism>
<evidence type="ECO:0000313" key="4">
    <source>
        <dbReference type="Proteomes" id="UP000813461"/>
    </source>
</evidence>
<dbReference type="PRINTS" id="PR00081">
    <property type="entry name" value="GDHRDH"/>
</dbReference>
<dbReference type="Gene3D" id="3.40.50.720">
    <property type="entry name" value="NAD(P)-binding Rossmann-like Domain"/>
    <property type="match status" value="1"/>
</dbReference>
<keyword evidence="4" id="KW-1185">Reference proteome</keyword>